<name>A0A645F1N5_9ZZZZ</name>
<protein>
    <submittedName>
        <fullName evidence="1">Uncharacterized protein</fullName>
    </submittedName>
</protein>
<organism evidence="1">
    <name type="scientific">bioreactor metagenome</name>
    <dbReference type="NCBI Taxonomy" id="1076179"/>
    <lineage>
        <taxon>unclassified sequences</taxon>
        <taxon>metagenomes</taxon>
        <taxon>ecological metagenomes</taxon>
    </lineage>
</organism>
<sequence>MDGERIIRSVQLLRQFQFQVILSAPTEKVGDIGTLVDRNLCVLREGKRTCVKAFDPRKSEWIENE</sequence>
<dbReference type="EMBL" id="VSSQ01054136">
    <property type="protein sequence ID" value="MPN08117.1"/>
    <property type="molecule type" value="Genomic_DNA"/>
</dbReference>
<reference evidence="1" key="1">
    <citation type="submission" date="2019-08" db="EMBL/GenBank/DDBJ databases">
        <authorList>
            <person name="Kucharzyk K."/>
            <person name="Murdoch R.W."/>
            <person name="Higgins S."/>
            <person name="Loffler F."/>
        </authorList>
    </citation>
    <scope>NUCLEOTIDE SEQUENCE</scope>
</reference>
<proteinExistence type="predicted"/>
<dbReference type="AlphaFoldDB" id="A0A645F1N5"/>
<evidence type="ECO:0000313" key="1">
    <source>
        <dbReference type="EMBL" id="MPN08117.1"/>
    </source>
</evidence>
<accession>A0A645F1N5</accession>
<gene>
    <name evidence="1" type="ORF">SDC9_155395</name>
</gene>
<comment type="caution">
    <text evidence="1">The sequence shown here is derived from an EMBL/GenBank/DDBJ whole genome shotgun (WGS) entry which is preliminary data.</text>
</comment>